<accession>A0ABR4YUU1</accession>
<dbReference type="Proteomes" id="UP000031004">
    <property type="component" value="Unassembled WGS sequence"/>
</dbReference>
<dbReference type="EMBL" id="JTLZ01000005">
    <property type="protein sequence ID" value="KHO25985.1"/>
    <property type="molecule type" value="Genomic_DNA"/>
</dbReference>
<evidence type="ECO:0000313" key="3">
    <source>
        <dbReference type="EMBL" id="KHO25985.1"/>
    </source>
</evidence>
<comment type="caution">
    <text evidence="3">The sequence shown here is derived from an EMBL/GenBank/DDBJ whole genome shotgun (WGS) entry which is preliminary data.</text>
</comment>
<keyword evidence="2" id="KW-0812">Transmembrane</keyword>
<sequence length="211" mass="21792">MTTNTPAVSTTTQPRPRRRRTNTTSKRPTAANAAIIGLIGTLGGALIAAMPSILDKIGPGDGNVPSTPVTEIQGSGHVWVDKVKFSDSGTKVTVSGSAVPRVEAVGVMISPPDAGDPTWSAGTKVSEGKWSVVVSADQKMPSDVEIKAYYKERTASAMPVMKSYVTFQSASTTSTAPPPAPAQVTDCPAQTAEGCFTGPGWGPPSIYRTGS</sequence>
<organism evidence="3 4">
    <name type="scientific">Mycolicibacterium setense</name>
    <dbReference type="NCBI Taxonomy" id="431269"/>
    <lineage>
        <taxon>Bacteria</taxon>
        <taxon>Bacillati</taxon>
        <taxon>Actinomycetota</taxon>
        <taxon>Actinomycetes</taxon>
        <taxon>Mycobacteriales</taxon>
        <taxon>Mycobacteriaceae</taxon>
        <taxon>Mycolicibacterium</taxon>
    </lineage>
</organism>
<feature type="transmembrane region" description="Helical" evidence="2">
    <location>
        <begin position="29"/>
        <end position="50"/>
    </location>
</feature>
<keyword evidence="2" id="KW-1133">Transmembrane helix</keyword>
<evidence type="ECO:0000313" key="4">
    <source>
        <dbReference type="Proteomes" id="UP000031004"/>
    </source>
</evidence>
<gene>
    <name evidence="3" type="ORF">QQ44_09275</name>
</gene>
<protein>
    <submittedName>
        <fullName evidence="3">Uncharacterized protein</fullName>
    </submittedName>
</protein>
<reference evidence="3 4" key="1">
    <citation type="submission" date="2014-11" db="EMBL/GenBank/DDBJ databases">
        <title>Mycobacterium setense Manresensis Genome.</title>
        <authorList>
            <person name="Rech G."/>
            <person name="Sumoy L."/>
        </authorList>
    </citation>
    <scope>NUCLEOTIDE SEQUENCE [LARGE SCALE GENOMIC DNA]</scope>
    <source>
        <strain evidence="3 4">Manresensis</strain>
    </source>
</reference>
<evidence type="ECO:0000256" key="1">
    <source>
        <dbReference type="SAM" id="MobiDB-lite"/>
    </source>
</evidence>
<feature type="region of interest" description="Disordered" evidence="1">
    <location>
        <begin position="1"/>
        <end position="29"/>
    </location>
</feature>
<name>A0ABR4YUU1_9MYCO</name>
<proteinExistence type="predicted"/>
<keyword evidence="4" id="KW-1185">Reference proteome</keyword>
<evidence type="ECO:0000256" key="2">
    <source>
        <dbReference type="SAM" id="Phobius"/>
    </source>
</evidence>
<keyword evidence="2" id="KW-0472">Membrane</keyword>
<dbReference type="RefSeq" id="WP_039318826.1">
    <property type="nucleotide sequence ID" value="NZ_JTLZ01000005.1"/>
</dbReference>